<dbReference type="AlphaFoldDB" id="I9L663"/>
<dbReference type="PATRIC" id="fig|1149862.3.peg.4551"/>
<feature type="region of interest" description="Disordered" evidence="1">
    <location>
        <begin position="21"/>
        <end position="40"/>
    </location>
</feature>
<comment type="caution">
    <text evidence="2">The sequence shown here is derived from an EMBL/GenBank/DDBJ whole genome shotgun (WGS) entry which is preliminary data.</text>
</comment>
<organism evidence="2 3">
    <name type="scientific">Pelosinus fermentans B4</name>
    <dbReference type="NCBI Taxonomy" id="1149862"/>
    <lineage>
        <taxon>Bacteria</taxon>
        <taxon>Bacillati</taxon>
        <taxon>Bacillota</taxon>
        <taxon>Negativicutes</taxon>
        <taxon>Selenomonadales</taxon>
        <taxon>Sporomusaceae</taxon>
        <taxon>Pelosinus</taxon>
    </lineage>
</organism>
<dbReference type="EMBL" id="AKVJ01000076">
    <property type="protein sequence ID" value="EIW15829.1"/>
    <property type="molecule type" value="Genomic_DNA"/>
</dbReference>
<name>I9L663_9FIRM</name>
<proteinExistence type="predicted"/>
<dbReference type="Proteomes" id="UP000004324">
    <property type="component" value="Unassembled WGS sequence"/>
</dbReference>
<reference evidence="2 3" key="1">
    <citation type="journal article" date="2012" name="J. Bacteriol.">
        <title>Draft Genome Sequences for Two Metal-Reducing Pelosinus fermentans Strains Isolated from a Cr(VI)-Contaminated Site and for Type Strain R7.</title>
        <authorList>
            <person name="Brown S.D."/>
            <person name="Podar M."/>
            <person name="Klingeman D.M."/>
            <person name="Johnson C.M."/>
            <person name="Yang Z.K."/>
            <person name="Utturkar S.M."/>
            <person name="Land M.L."/>
            <person name="Mosher J.J."/>
            <person name="Hurt R.A.Jr."/>
            <person name="Phelps T.J."/>
            <person name="Palumbo A.V."/>
            <person name="Arkin A.P."/>
            <person name="Hazen T.C."/>
            <person name="Elias D.A."/>
        </authorList>
    </citation>
    <scope>NUCLEOTIDE SEQUENCE [LARGE SCALE GENOMIC DNA]</scope>
    <source>
        <strain evidence="2 3">B4</strain>
    </source>
</reference>
<accession>I9L663</accession>
<sequence>MVYQSVKKSLEKAFVPGVRSVREHKSEQGEKTFETRRREE</sequence>
<gene>
    <name evidence="2" type="ORF">FB4_1518</name>
</gene>
<keyword evidence="3" id="KW-1185">Reference proteome</keyword>
<evidence type="ECO:0000313" key="2">
    <source>
        <dbReference type="EMBL" id="EIW15829.1"/>
    </source>
</evidence>
<evidence type="ECO:0000256" key="1">
    <source>
        <dbReference type="SAM" id="MobiDB-lite"/>
    </source>
</evidence>
<evidence type="ECO:0000313" key="3">
    <source>
        <dbReference type="Proteomes" id="UP000004324"/>
    </source>
</evidence>
<protein>
    <submittedName>
        <fullName evidence="2">Uncharacterized protein</fullName>
    </submittedName>
</protein>